<sequence length="178" mass="19994">MLRATHNLKNDCILTCLHPKCQEVVVPKLPSIVTWEDMKHLLIEEFRGDLSLEVTKDAFMHIAFKPKQILADFANCFYIEGQQLITSCQLTPQEAYMACSNALKVNQLLCLHFKVHKASLTSMKSIKTFLKDMHLTCWGTVVRENKASNARTTSCTPRIMTLGSGGQIRGKAVINAVK</sequence>
<comment type="caution">
    <text evidence="1">The sequence shown here is derived from an EMBL/GenBank/DDBJ whole genome shotgun (WGS) entry which is preliminary data.</text>
</comment>
<dbReference type="Proteomes" id="UP001165960">
    <property type="component" value="Unassembled WGS sequence"/>
</dbReference>
<dbReference type="EMBL" id="QTSX02000714">
    <property type="protein sequence ID" value="KAJ9086630.1"/>
    <property type="molecule type" value="Genomic_DNA"/>
</dbReference>
<reference evidence="1" key="1">
    <citation type="submission" date="2022-04" db="EMBL/GenBank/DDBJ databases">
        <title>Genome of the entomopathogenic fungus Entomophthora muscae.</title>
        <authorList>
            <person name="Elya C."/>
            <person name="Lovett B.R."/>
            <person name="Lee E."/>
            <person name="Macias A.M."/>
            <person name="Hajek A.E."/>
            <person name="De Bivort B.L."/>
            <person name="Kasson M.T."/>
            <person name="De Fine Licht H.H."/>
            <person name="Stajich J.E."/>
        </authorList>
    </citation>
    <scope>NUCLEOTIDE SEQUENCE</scope>
    <source>
        <strain evidence="1">Berkeley</strain>
    </source>
</reference>
<accession>A0ACC2UIG5</accession>
<keyword evidence="2" id="KW-1185">Reference proteome</keyword>
<organism evidence="1 2">
    <name type="scientific">Entomophthora muscae</name>
    <dbReference type="NCBI Taxonomy" id="34485"/>
    <lineage>
        <taxon>Eukaryota</taxon>
        <taxon>Fungi</taxon>
        <taxon>Fungi incertae sedis</taxon>
        <taxon>Zoopagomycota</taxon>
        <taxon>Entomophthoromycotina</taxon>
        <taxon>Entomophthoromycetes</taxon>
        <taxon>Entomophthorales</taxon>
        <taxon>Entomophthoraceae</taxon>
        <taxon>Entomophthora</taxon>
    </lineage>
</organism>
<gene>
    <name evidence="1" type="ORF">DSO57_1001912</name>
</gene>
<name>A0ACC2UIG5_9FUNG</name>
<protein>
    <submittedName>
        <fullName evidence="1">Uncharacterized protein</fullName>
    </submittedName>
</protein>
<evidence type="ECO:0000313" key="1">
    <source>
        <dbReference type="EMBL" id="KAJ9086630.1"/>
    </source>
</evidence>
<evidence type="ECO:0000313" key="2">
    <source>
        <dbReference type="Proteomes" id="UP001165960"/>
    </source>
</evidence>
<proteinExistence type="predicted"/>